<feature type="transmembrane region" description="Helical" evidence="1">
    <location>
        <begin position="45"/>
        <end position="65"/>
    </location>
</feature>
<organism evidence="2 3">
    <name type="scientific">Phialemonium atrogriseum</name>
    <dbReference type="NCBI Taxonomy" id="1093897"/>
    <lineage>
        <taxon>Eukaryota</taxon>
        <taxon>Fungi</taxon>
        <taxon>Dikarya</taxon>
        <taxon>Ascomycota</taxon>
        <taxon>Pezizomycotina</taxon>
        <taxon>Sordariomycetes</taxon>
        <taxon>Sordariomycetidae</taxon>
        <taxon>Cephalothecales</taxon>
        <taxon>Cephalothecaceae</taxon>
        <taxon>Phialemonium</taxon>
    </lineage>
</organism>
<dbReference type="Proteomes" id="UP001244011">
    <property type="component" value="Unassembled WGS sequence"/>
</dbReference>
<keyword evidence="1" id="KW-0472">Membrane</keyword>
<accession>A0AAJ0BZ30</accession>
<keyword evidence="1" id="KW-1133">Transmembrane helix</keyword>
<protein>
    <submittedName>
        <fullName evidence="2">Uncharacterized protein</fullName>
    </submittedName>
</protein>
<name>A0AAJ0BZ30_9PEZI</name>
<dbReference type="AlphaFoldDB" id="A0AAJ0BZ30"/>
<feature type="transmembrane region" description="Helical" evidence="1">
    <location>
        <begin position="227"/>
        <end position="249"/>
    </location>
</feature>
<dbReference type="EMBL" id="MU839014">
    <property type="protein sequence ID" value="KAK1765697.1"/>
    <property type="molecule type" value="Genomic_DNA"/>
</dbReference>
<sequence length="346" mass="36678">MGRGKQVESGASGAGDGAEATALEAPAQASAPTPKRRASRLPPAVQFPLVVVLSLSLSSLGYSLLNAWSRAGIASIARQSEMNSELALLTAWRIFELALGWYGDFDSYDLAALNLLSHGPSLFLQVAFYDIDLWTGGACLALDTLSGSVPFLLLRPTSGAHSASSSSPPVPNREIILDRGIQTSTAVLSGLIYGTTLFAAFKTYLPTIFVLYFEGIARVEPAVHTKFGSLLAGVLMLLFGLAAQGFIFAPFATTGRTRADAKIAEFDPISATLGETLWWNVWGYTTRTKVAIVRTAAVMFVTWVSTYLQCAMTIKGVESYGAAVYASSWALAAMLTGLGLEVVGDV</sequence>
<dbReference type="RefSeq" id="XP_060281910.1">
    <property type="nucleotide sequence ID" value="XM_060422054.1"/>
</dbReference>
<gene>
    <name evidence="2" type="ORF">QBC33DRAFT_131618</name>
</gene>
<evidence type="ECO:0000313" key="2">
    <source>
        <dbReference type="EMBL" id="KAK1765697.1"/>
    </source>
</evidence>
<reference evidence="2" key="1">
    <citation type="submission" date="2023-06" db="EMBL/GenBank/DDBJ databases">
        <title>Genome-scale phylogeny and comparative genomics of the fungal order Sordariales.</title>
        <authorList>
            <consortium name="Lawrence Berkeley National Laboratory"/>
            <person name="Hensen N."/>
            <person name="Bonometti L."/>
            <person name="Westerberg I."/>
            <person name="Brannstrom I.O."/>
            <person name="Guillou S."/>
            <person name="Cros-Aarteil S."/>
            <person name="Calhoun S."/>
            <person name="Haridas S."/>
            <person name="Kuo A."/>
            <person name="Mondo S."/>
            <person name="Pangilinan J."/>
            <person name="Riley R."/>
            <person name="Labutti K."/>
            <person name="Andreopoulos B."/>
            <person name="Lipzen A."/>
            <person name="Chen C."/>
            <person name="Yanf M."/>
            <person name="Daum C."/>
            <person name="Ng V."/>
            <person name="Clum A."/>
            <person name="Steindorff A."/>
            <person name="Ohm R."/>
            <person name="Martin F."/>
            <person name="Silar P."/>
            <person name="Natvig D."/>
            <person name="Lalanne C."/>
            <person name="Gautier V."/>
            <person name="Ament-Velasquez S.L."/>
            <person name="Kruys A."/>
            <person name="Hutchinson M.I."/>
            <person name="Powell A.J."/>
            <person name="Barry K."/>
            <person name="Miller A.N."/>
            <person name="Grigoriev I.V."/>
            <person name="Debuchy R."/>
            <person name="Gladieux P."/>
            <person name="Thoren M.H."/>
            <person name="Johannesson H."/>
        </authorList>
    </citation>
    <scope>NUCLEOTIDE SEQUENCE</scope>
    <source>
        <strain evidence="2">8032-3</strain>
    </source>
</reference>
<feature type="transmembrane region" description="Helical" evidence="1">
    <location>
        <begin position="291"/>
        <end position="308"/>
    </location>
</feature>
<keyword evidence="1" id="KW-0812">Transmembrane</keyword>
<feature type="transmembrane region" description="Helical" evidence="1">
    <location>
        <begin position="320"/>
        <end position="340"/>
    </location>
</feature>
<comment type="caution">
    <text evidence="2">The sequence shown here is derived from an EMBL/GenBank/DDBJ whole genome shotgun (WGS) entry which is preliminary data.</text>
</comment>
<proteinExistence type="predicted"/>
<feature type="transmembrane region" description="Helical" evidence="1">
    <location>
        <begin position="191"/>
        <end position="215"/>
    </location>
</feature>
<keyword evidence="3" id="KW-1185">Reference proteome</keyword>
<dbReference type="GeneID" id="85305241"/>
<evidence type="ECO:0000313" key="3">
    <source>
        <dbReference type="Proteomes" id="UP001244011"/>
    </source>
</evidence>
<evidence type="ECO:0000256" key="1">
    <source>
        <dbReference type="SAM" id="Phobius"/>
    </source>
</evidence>